<feature type="transmembrane region" description="Helical" evidence="6">
    <location>
        <begin position="68"/>
        <end position="88"/>
    </location>
</feature>
<feature type="transmembrane region" description="Helical" evidence="6">
    <location>
        <begin position="35"/>
        <end position="56"/>
    </location>
</feature>
<keyword evidence="3 6" id="KW-0812">Transmembrane</keyword>
<name>A0A0D5NKP9_9BACL</name>
<evidence type="ECO:0000259" key="7">
    <source>
        <dbReference type="Pfam" id="PF09335"/>
    </source>
</evidence>
<evidence type="ECO:0000256" key="3">
    <source>
        <dbReference type="ARBA" id="ARBA00022692"/>
    </source>
</evidence>
<sequence length="201" mass="22117">MKRWLTLALYAVSLALIYMNKEELIGWMKTGDAPVLLMLALTALLAFFPVVPYSVVIGAMGYMYGPPMGALIALIGAWAAACAMYGAVRYFFRDQGRQRLSRIRKMDAFIAMTERHPFLSILFARLMPIVPQYAVNTYAAVTAIPFWSYAAASFVGKIPGMLVFALIGDNLSGSPLMLAAVAAAYALFLLAALLVYRRLRL</sequence>
<dbReference type="STRING" id="1126833.VN24_14220"/>
<keyword evidence="4 6" id="KW-1133">Transmembrane helix</keyword>
<comment type="similarity">
    <text evidence="6">Belongs to the TVP38/TMEM64 family.</text>
</comment>
<dbReference type="AlphaFoldDB" id="A0A0D5NKP9"/>
<evidence type="ECO:0000256" key="5">
    <source>
        <dbReference type="ARBA" id="ARBA00023136"/>
    </source>
</evidence>
<keyword evidence="5 6" id="KW-0472">Membrane</keyword>
<feature type="transmembrane region" description="Helical" evidence="6">
    <location>
        <begin position="176"/>
        <end position="196"/>
    </location>
</feature>
<dbReference type="PANTHER" id="PTHR12677">
    <property type="entry name" value="GOLGI APPARATUS MEMBRANE PROTEIN TVP38-RELATED"/>
    <property type="match status" value="1"/>
</dbReference>
<dbReference type="InterPro" id="IPR015414">
    <property type="entry name" value="TMEM64"/>
</dbReference>
<dbReference type="PATRIC" id="fig|1126833.4.peg.3107"/>
<dbReference type="EMBL" id="CP011058">
    <property type="protein sequence ID" value="AJY75508.1"/>
    <property type="molecule type" value="Genomic_DNA"/>
</dbReference>
<dbReference type="Proteomes" id="UP000032633">
    <property type="component" value="Chromosome"/>
</dbReference>
<dbReference type="Pfam" id="PF09335">
    <property type="entry name" value="VTT_dom"/>
    <property type="match status" value="1"/>
</dbReference>
<accession>A0A0D5NKP9</accession>
<dbReference type="OrthoDB" id="2381682at2"/>
<organism evidence="8 9">
    <name type="scientific">Paenibacillus beijingensis</name>
    <dbReference type="NCBI Taxonomy" id="1126833"/>
    <lineage>
        <taxon>Bacteria</taxon>
        <taxon>Bacillati</taxon>
        <taxon>Bacillota</taxon>
        <taxon>Bacilli</taxon>
        <taxon>Bacillales</taxon>
        <taxon>Paenibacillaceae</taxon>
        <taxon>Paenibacillus</taxon>
    </lineage>
</organism>
<dbReference type="PANTHER" id="PTHR12677:SF59">
    <property type="entry name" value="GOLGI APPARATUS MEMBRANE PROTEIN TVP38-RELATED"/>
    <property type="match status" value="1"/>
</dbReference>
<comment type="caution">
    <text evidence="6">Lacks conserved residue(s) required for the propagation of feature annotation.</text>
</comment>
<reference evidence="9" key="2">
    <citation type="submission" date="2015-03" db="EMBL/GenBank/DDBJ databases">
        <title>Genome sequence of Paenibacillus beijingensis strain DSM 24997T.</title>
        <authorList>
            <person name="Kwak Y."/>
            <person name="Shin J.-H."/>
        </authorList>
    </citation>
    <scope>NUCLEOTIDE SEQUENCE [LARGE SCALE GENOMIC DNA]</scope>
    <source>
        <strain evidence="9">DSM 24997</strain>
    </source>
</reference>
<keyword evidence="9" id="KW-1185">Reference proteome</keyword>
<dbReference type="InterPro" id="IPR032816">
    <property type="entry name" value="VTT_dom"/>
</dbReference>
<evidence type="ECO:0000313" key="9">
    <source>
        <dbReference type="Proteomes" id="UP000032633"/>
    </source>
</evidence>
<evidence type="ECO:0000256" key="6">
    <source>
        <dbReference type="RuleBase" id="RU366058"/>
    </source>
</evidence>
<keyword evidence="2 6" id="KW-1003">Cell membrane</keyword>
<protein>
    <recommendedName>
        <fullName evidence="6">TVP38/TMEM64 family membrane protein</fullName>
    </recommendedName>
</protein>
<dbReference type="KEGG" id="pbj:VN24_14220"/>
<dbReference type="GO" id="GO:0005886">
    <property type="term" value="C:plasma membrane"/>
    <property type="evidence" value="ECO:0007669"/>
    <property type="project" value="UniProtKB-SubCell"/>
</dbReference>
<gene>
    <name evidence="8" type="ORF">VN24_14220</name>
</gene>
<comment type="subcellular location">
    <subcellularLocation>
        <location evidence="1 6">Cell membrane</location>
        <topology evidence="1 6">Multi-pass membrane protein</topology>
    </subcellularLocation>
</comment>
<proteinExistence type="inferred from homology"/>
<reference evidence="8 9" key="1">
    <citation type="journal article" date="2015" name="J. Biotechnol.">
        <title>Complete genome sequence of Paenibacillus beijingensis 7188(T) (=DSM 24997(T)), a novel rhizobacterium from jujube garden soil.</title>
        <authorList>
            <person name="Kwak Y."/>
            <person name="Shin J.H."/>
        </authorList>
    </citation>
    <scope>NUCLEOTIDE SEQUENCE [LARGE SCALE GENOMIC DNA]</scope>
    <source>
        <strain evidence="8 9">DSM 24997</strain>
    </source>
</reference>
<evidence type="ECO:0000256" key="4">
    <source>
        <dbReference type="ARBA" id="ARBA00022989"/>
    </source>
</evidence>
<dbReference type="HOGENOM" id="CLU_038944_10_0_9"/>
<evidence type="ECO:0000256" key="2">
    <source>
        <dbReference type="ARBA" id="ARBA00022475"/>
    </source>
</evidence>
<feature type="domain" description="VTT" evidence="7">
    <location>
        <begin position="51"/>
        <end position="169"/>
    </location>
</feature>
<dbReference type="RefSeq" id="WP_045670937.1">
    <property type="nucleotide sequence ID" value="NZ_CP011058.1"/>
</dbReference>
<evidence type="ECO:0000256" key="1">
    <source>
        <dbReference type="ARBA" id="ARBA00004651"/>
    </source>
</evidence>
<evidence type="ECO:0000313" key="8">
    <source>
        <dbReference type="EMBL" id="AJY75508.1"/>
    </source>
</evidence>